<dbReference type="EMBL" id="VMKJ01000035">
    <property type="protein sequence ID" value="TVO33956.1"/>
    <property type="molecule type" value="Genomic_DNA"/>
</dbReference>
<dbReference type="InterPro" id="IPR004682">
    <property type="entry name" value="TRAP_DctP"/>
</dbReference>
<dbReference type="NCBIfam" id="TIGR00787">
    <property type="entry name" value="dctP"/>
    <property type="match status" value="1"/>
</dbReference>
<dbReference type="InterPro" id="IPR038404">
    <property type="entry name" value="TRAP_DctP_sf"/>
</dbReference>
<reference evidence="3" key="1">
    <citation type="journal article" date="2014" name="Int. J. Syst. Evol. Microbiol.">
        <title>Complete genome of a new Firmicutes species belonging to the dominant human colonic microbiota ('Ruminococcus bicirculans') reveals two chromosomes and a selective capacity to utilize plant glucans.</title>
        <authorList>
            <consortium name="NISC Comparative Sequencing Program"/>
            <person name="Wegmann U."/>
            <person name="Louis P."/>
            <person name="Goesmann A."/>
            <person name="Henrissat B."/>
            <person name="Duncan S.H."/>
            <person name="Flint H.J."/>
        </authorList>
    </citation>
    <scope>NUCLEOTIDE SEQUENCE</scope>
    <source>
        <strain evidence="3">NBRC 111146</strain>
    </source>
</reference>
<dbReference type="NCBIfam" id="NF037995">
    <property type="entry name" value="TRAP_S1"/>
    <property type="match status" value="1"/>
</dbReference>
<proteinExistence type="predicted"/>
<protein>
    <submittedName>
        <fullName evidence="3">C4-dicarboxylate ABC transporter substrate-binding protein</fullName>
    </submittedName>
    <submittedName>
        <fullName evidence="4">TRAP transporter substrate-binding protein</fullName>
    </submittedName>
</protein>
<feature type="chain" id="PRO_5021831785" evidence="2">
    <location>
        <begin position="22"/>
        <end position="320"/>
    </location>
</feature>
<dbReference type="PANTHER" id="PTHR33376:SF2">
    <property type="entry name" value="DICARBOXYLATE-BINDING PERIPLASMIC PROTEIN"/>
    <property type="match status" value="1"/>
</dbReference>
<dbReference type="PANTHER" id="PTHR33376">
    <property type="match status" value="1"/>
</dbReference>
<evidence type="ECO:0000313" key="6">
    <source>
        <dbReference type="Proteomes" id="UP001157156"/>
    </source>
</evidence>
<evidence type="ECO:0000313" key="5">
    <source>
        <dbReference type="Proteomes" id="UP000319828"/>
    </source>
</evidence>
<comment type="caution">
    <text evidence="4">The sequence shown here is derived from an EMBL/GenBank/DDBJ whole genome shotgun (WGS) entry which is preliminary data.</text>
</comment>
<reference evidence="4 5" key="3">
    <citation type="submission" date="2019-07" db="EMBL/GenBank/DDBJ databases">
        <title>The draft genome sequence of Vibrio algivorus M1486.</title>
        <authorList>
            <person name="Meng X."/>
        </authorList>
    </citation>
    <scope>NUCLEOTIDE SEQUENCE [LARGE SCALE GENOMIC DNA]</scope>
    <source>
        <strain evidence="4 5">M1486</strain>
    </source>
</reference>
<sequence length="320" mass="35498">MKKLILPLAIAALFTNFSASAKTLTLGHAMSLDNAAHKGMVIFADKVKEKSNGDLTVKIFPNAQLGSERDQAEQVVTGAIDMAKINGSLAESFEPTFKVISIPFLFNSPEHMRSFMRSDSAEELLQSSKGKGFIGLTFYDSGSRSFYAKKPIKTPEDLAGLKIRVPESPTMMKMISLLGAKATPLPFTEVYTGLQQGVIDAAENNVSSLVEMRHSEVAKFYSMDQHTMSPDLIIISENTWANLSEEERKIMKEAAAESLEEEIKIWDQTENANVEKAKKMGVTFVEVDKAKFQEKVKPMLDDAKKDPKLSYFIDKIQAIK</sequence>
<reference evidence="3" key="4">
    <citation type="submission" date="2023-01" db="EMBL/GenBank/DDBJ databases">
        <title>Draft genome sequence of Vibrio algivorus strain NBRC 111146.</title>
        <authorList>
            <person name="Sun Q."/>
            <person name="Mori K."/>
        </authorList>
    </citation>
    <scope>NUCLEOTIDE SEQUENCE</scope>
    <source>
        <strain evidence="3">NBRC 111146</strain>
    </source>
</reference>
<dbReference type="Gene3D" id="3.40.190.170">
    <property type="entry name" value="Bacterial extracellular solute-binding protein, family 7"/>
    <property type="match status" value="1"/>
</dbReference>
<keyword evidence="1 2" id="KW-0732">Signal</keyword>
<dbReference type="PIRSF" id="PIRSF006470">
    <property type="entry name" value="DctB"/>
    <property type="match status" value="1"/>
</dbReference>
<dbReference type="InterPro" id="IPR018389">
    <property type="entry name" value="DctP_fam"/>
</dbReference>
<organism evidence="4 5">
    <name type="scientific">Vibrio algivorus</name>
    <dbReference type="NCBI Taxonomy" id="1667024"/>
    <lineage>
        <taxon>Bacteria</taxon>
        <taxon>Pseudomonadati</taxon>
        <taxon>Pseudomonadota</taxon>
        <taxon>Gammaproteobacteria</taxon>
        <taxon>Vibrionales</taxon>
        <taxon>Vibrionaceae</taxon>
        <taxon>Vibrio</taxon>
    </lineage>
</organism>
<dbReference type="SUPFAM" id="SSF53850">
    <property type="entry name" value="Periplasmic binding protein-like II"/>
    <property type="match status" value="1"/>
</dbReference>
<reference evidence="6" key="2">
    <citation type="journal article" date="2019" name="Int. J. Syst. Evol. Microbiol.">
        <title>The Global Catalogue of Microorganisms (GCM) 10K type strain sequencing project: providing services to taxonomists for standard genome sequencing and annotation.</title>
        <authorList>
            <consortium name="The Broad Institute Genomics Platform"/>
            <consortium name="The Broad Institute Genome Sequencing Center for Infectious Disease"/>
            <person name="Wu L."/>
            <person name="Ma J."/>
        </authorList>
    </citation>
    <scope>NUCLEOTIDE SEQUENCE [LARGE SCALE GENOMIC DNA]</scope>
    <source>
        <strain evidence="6">NBRC 111146</strain>
    </source>
</reference>
<accession>A0A557NZV8</accession>
<dbReference type="OrthoDB" id="8690069at2"/>
<dbReference type="CDD" id="cd13671">
    <property type="entry name" value="PBP2_TRAP_SBP_like_3"/>
    <property type="match status" value="1"/>
</dbReference>
<dbReference type="GO" id="GO:0030288">
    <property type="term" value="C:outer membrane-bounded periplasmic space"/>
    <property type="evidence" value="ECO:0007669"/>
    <property type="project" value="InterPro"/>
</dbReference>
<dbReference type="AlphaFoldDB" id="A0A557NZV8"/>
<feature type="signal peptide" evidence="2">
    <location>
        <begin position="1"/>
        <end position="21"/>
    </location>
</feature>
<dbReference type="GO" id="GO:0055085">
    <property type="term" value="P:transmembrane transport"/>
    <property type="evidence" value="ECO:0007669"/>
    <property type="project" value="InterPro"/>
</dbReference>
<keyword evidence="6" id="KW-1185">Reference proteome</keyword>
<evidence type="ECO:0000313" key="4">
    <source>
        <dbReference type="EMBL" id="TVO33956.1"/>
    </source>
</evidence>
<dbReference type="Proteomes" id="UP001157156">
    <property type="component" value="Unassembled WGS sequence"/>
</dbReference>
<evidence type="ECO:0000256" key="1">
    <source>
        <dbReference type="ARBA" id="ARBA00022729"/>
    </source>
</evidence>
<evidence type="ECO:0000313" key="3">
    <source>
        <dbReference type="EMBL" id="GLT15290.1"/>
    </source>
</evidence>
<dbReference type="GO" id="GO:0030246">
    <property type="term" value="F:carbohydrate binding"/>
    <property type="evidence" value="ECO:0007669"/>
    <property type="project" value="TreeGrafter"/>
</dbReference>
<gene>
    <name evidence="4" type="ORF">FOF44_14380</name>
    <name evidence="3" type="ORF">GCM10007931_22650</name>
</gene>
<evidence type="ECO:0000256" key="2">
    <source>
        <dbReference type="SAM" id="SignalP"/>
    </source>
</evidence>
<dbReference type="EMBL" id="BSPV01000008">
    <property type="protein sequence ID" value="GLT15290.1"/>
    <property type="molecule type" value="Genomic_DNA"/>
</dbReference>
<name>A0A557NZV8_9VIBR</name>
<dbReference type="Proteomes" id="UP000319828">
    <property type="component" value="Unassembled WGS sequence"/>
</dbReference>
<dbReference type="RefSeq" id="WP_089123654.1">
    <property type="nucleotide sequence ID" value="NZ_BSPV01000008.1"/>
</dbReference>
<dbReference type="Pfam" id="PF03480">
    <property type="entry name" value="DctP"/>
    <property type="match status" value="1"/>
</dbReference>